<evidence type="ECO:0000313" key="2">
    <source>
        <dbReference type="Proteomes" id="UP001519325"/>
    </source>
</evidence>
<comment type="caution">
    <text evidence="1">The sequence shown here is derived from an EMBL/GenBank/DDBJ whole genome shotgun (WGS) entry which is preliminary data.</text>
</comment>
<reference evidence="1 2" key="1">
    <citation type="submission" date="2021-03" db="EMBL/GenBank/DDBJ databases">
        <title>Sequencing the genomes of 1000 actinobacteria strains.</title>
        <authorList>
            <person name="Klenk H.-P."/>
        </authorList>
    </citation>
    <scope>NUCLEOTIDE SEQUENCE [LARGE SCALE GENOMIC DNA]</scope>
    <source>
        <strain evidence="1 2">DSM 45516</strain>
    </source>
</reference>
<protein>
    <submittedName>
        <fullName evidence="1">Uncharacterized protein</fullName>
    </submittedName>
</protein>
<sequence length="129" mass="13858">MAVQLELHSAPPLRLSPECVVYSGHARLFRTAMVMIQTSSAPGEQFGFFLPEVPALTAGTAEPQLWAEASLMTAIATSTSGSFPFGVEKVHAAYVPDPRGGSDRWLNLSGTAHIGREIRIGYRVTVQST</sequence>
<gene>
    <name evidence="1" type="ORF">BJ987_004959</name>
</gene>
<evidence type="ECO:0000313" key="1">
    <source>
        <dbReference type="EMBL" id="MBP2192058.1"/>
    </source>
</evidence>
<dbReference type="RefSeq" id="WP_209894624.1">
    <property type="nucleotide sequence ID" value="NZ_JAGGMR010000001.1"/>
</dbReference>
<organism evidence="1 2">
    <name type="scientific">Nocardia goodfellowii</name>
    <dbReference type="NCBI Taxonomy" id="882446"/>
    <lineage>
        <taxon>Bacteria</taxon>
        <taxon>Bacillati</taxon>
        <taxon>Actinomycetota</taxon>
        <taxon>Actinomycetes</taxon>
        <taxon>Mycobacteriales</taxon>
        <taxon>Nocardiaceae</taxon>
        <taxon>Nocardia</taxon>
    </lineage>
</organism>
<dbReference type="Proteomes" id="UP001519325">
    <property type="component" value="Unassembled WGS sequence"/>
</dbReference>
<dbReference type="EMBL" id="JAGGMR010000001">
    <property type="protein sequence ID" value="MBP2192058.1"/>
    <property type="molecule type" value="Genomic_DNA"/>
</dbReference>
<keyword evidence="2" id="KW-1185">Reference proteome</keyword>
<proteinExistence type="predicted"/>
<accession>A0ABS4QKG9</accession>
<name>A0ABS4QKG9_9NOCA</name>